<keyword evidence="2" id="KW-0217">Developmental protein</keyword>
<dbReference type="InterPro" id="IPR051525">
    <property type="entry name" value="DVL_RTFL_regulatory"/>
</dbReference>
<dbReference type="EMBL" id="CM001217">
    <property type="protein sequence ID" value="AES60703.1"/>
    <property type="molecule type" value="Genomic_DNA"/>
</dbReference>
<dbReference type="EMBL" id="PSQE01000001">
    <property type="protein sequence ID" value="RHN79762.1"/>
    <property type="molecule type" value="Genomic_DNA"/>
</dbReference>
<evidence type="ECO:0000256" key="7">
    <source>
        <dbReference type="ARBA" id="ARBA00024340"/>
    </source>
</evidence>
<evidence type="ECO:0000313" key="9">
    <source>
        <dbReference type="EMBL" id="AES60703.1"/>
    </source>
</evidence>
<evidence type="ECO:0000256" key="5">
    <source>
        <dbReference type="ARBA" id="ARBA00022989"/>
    </source>
</evidence>
<dbReference type="Pfam" id="PF08137">
    <property type="entry name" value="DVL"/>
    <property type="match status" value="1"/>
</dbReference>
<evidence type="ECO:0000313" key="10">
    <source>
        <dbReference type="EMBL" id="RHN79762.1"/>
    </source>
</evidence>
<evidence type="ECO:0000313" key="11">
    <source>
        <dbReference type="EnsemblPlants" id="AES60703"/>
    </source>
</evidence>
<gene>
    <name evidence="9" type="ordered locus">MTR_1g063830</name>
    <name evidence="10" type="ORF">MtrunA17_Chr1g0180861</name>
</gene>
<reference evidence="10" key="4">
    <citation type="journal article" date="2018" name="Nat. Plants">
        <title>Whole-genome landscape of Medicago truncatula symbiotic genes.</title>
        <authorList>
            <person name="Pecrix Y."/>
            <person name="Gamas P."/>
            <person name="Carrere S."/>
        </authorList>
    </citation>
    <scope>NUCLEOTIDE SEQUENCE</scope>
    <source>
        <tissue evidence="10">Leaves</tissue>
    </source>
</reference>
<organism evidence="9 12">
    <name type="scientific">Medicago truncatula</name>
    <name type="common">Barrel medic</name>
    <name type="synonym">Medicago tribuloides</name>
    <dbReference type="NCBI Taxonomy" id="3880"/>
    <lineage>
        <taxon>Eukaryota</taxon>
        <taxon>Viridiplantae</taxon>
        <taxon>Streptophyta</taxon>
        <taxon>Embryophyta</taxon>
        <taxon>Tracheophyta</taxon>
        <taxon>Spermatophyta</taxon>
        <taxon>Magnoliopsida</taxon>
        <taxon>eudicotyledons</taxon>
        <taxon>Gunneridae</taxon>
        <taxon>Pentapetalae</taxon>
        <taxon>rosids</taxon>
        <taxon>fabids</taxon>
        <taxon>Fabales</taxon>
        <taxon>Fabaceae</taxon>
        <taxon>Papilionoideae</taxon>
        <taxon>50 kb inversion clade</taxon>
        <taxon>NPAAA clade</taxon>
        <taxon>Hologalegina</taxon>
        <taxon>IRL clade</taxon>
        <taxon>Trifolieae</taxon>
        <taxon>Medicago</taxon>
    </lineage>
</organism>
<reference evidence="11" key="3">
    <citation type="submission" date="2015-04" db="UniProtKB">
        <authorList>
            <consortium name="EnsemblPlants"/>
        </authorList>
    </citation>
    <scope>IDENTIFICATION</scope>
    <source>
        <strain evidence="11">cv. Jemalong A17</strain>
    </source>
</reference>
<dbReference type="Proteomes" id="UP000002051">
    <property type="component" value="Unassembled WGS sequence"/>
</dbReference>
<dbReference type="PANTHER" id="PTHR33102">
    <property type="entry name" value="DVL19-RELATED-RELATED"/>
    <property type="match status" value="1"/>
</dbReference>
<feature type="region of interest" description="Disordered" evidence="8">
    <location>
        <begin position="1"/>
        <end position="22"/>
    </location>
</feature>
<dbReference type="InterPro" id="IPR012552">
    <property type="entry name" value="DVL"/>
</dbReference>
<comment type="subcellular location">
    <subcellularLocation>
        <location evidence="1">Cell membrane</location>
        <topology evidence="1">Single-pass membrane protein</topology>
    </subcellularLocation>
</comment>
<evidence type="ECO:0000256" key="8">
    <source>
        <dbReference type="SAM" id="MobiDB-lite"/>
    </source>
</evidence>
<keyword evidence="12" id="KW-1185">Reference proteome</keyword>
<dbReference type="OMA" id="HVRDPCR"/>
<keyword evidence="5" id="KW-1133">Transmembrane helix</keyword>
<evidence type="ECO:0000256" key="2">
    <source>
        <dbReference type="ARBA" id="ARBA00022473"/>
    </source>
</evidence>
<keyword evidence="4" id="KW-0812">Transmembrane</keyword>
<protein>
    <submittedName>
        <fullName evidence="9">DVL family protein</fullName>
    </submittedName>
</protein>
<proteinExistence type="inferred from homology"/>
<dbReference type="PaxDb" id="3880-AES60703"/>
<keyword evidence="3" id="KW-1003">Cell membrane</keyword>
<reference evidence="9 12" key="1">
    <citation type="journal article" date="2011" name="Nature">
        <title>The Medicago genome provides insight into the evolution of rhizobial symbioses.</title>
        <authorList>
            <person name="Young N.D."/>
            <person name="Debelle F."/>
            <person name="Oldroyd G.E."/>
            <person name="Geurts R."/>
            <person name="Cannon S.B."/>
            <person name="Udvardi M.K."/>
            <person name="Benedito V.A."/>
            <person name="Mayer K.F."/>
            <person name="Gouzy J."/>
            <person name="Schoof H."/>
            <person name="Van de Peer Y."/>
            <person name="Proost S."/>
            <person name="Cook D.R."/>
            <person name="Meyers B.C."/>
            <person name="Spannagl M."/>
            <person name="Cheung F."/>
            <person name="De Mita S."/>
            <person name="Krishnakumar V."/>
            <person name="Gundlach H."/>
            <person name="Zhou S."/>
            <person name="Mudge J."/>
            <person name="Bharti A.K."/>
            <person name="Murray J.D."/>
            <person name="Naoumkina M.A."/>
            <person name="Rosen B."/>
            <person name="Silverstein K.A."/>
            <person name="Tang H."/>
            <person name="Rombauts S."/>
            <person name="Zhao P.X."/>
            <person name="Zhou P."/>
            <person name="Barbe V."/>
            <person name="Bardou P."/>
            <person name="Bechner M."/>
            <person name="Bellec A."/>
            <person name="Berger A."/>
            <person name="Berges H."/>
            <person name="Bidwell S."/>
            <person name="Bisseling T."/>
            <person name="Choisne N."/>
            <person name="Couloux A."/>
            <person name="Denny R."/>
            <person name="Deshpande S."/>
            <person name="Dai X."/>
            <person name="Doyle J.J."/>
            <person name="Dudez A.M."/>
            <person name="Farmer A.D."/>
            <person name="Fouteau S."/>
            <person name="Franken C."/>
            <person name="Gibelin C."/>
            <person name="Gish J."/>
            <person name="Goldstein S."/>
            <person name="Gonzalez A.J."/>
            <person name="Green P.J."/>
            <person name="Hallab A."/>
            <person name="Hartog M."/>
            <person name="Hua A."/>
            <person name="Humphray S.J."/>
            <person name="Jeong D.H."/>
            <person name="Jing Y."/>
            <person name="Jocker A."/>
            <person name="Kenton S.M."/>
            <person name="Kim D.J."/>
            <person name="Klee K."/>
            <person name="Lai H."/>
            <person name="Lang C."/>
            <person name="Lin S."/>
            <person name="Macmil S.L."/>
            <person name="Magdelenat G."/>
            <person name="Matthews L."/>
            <person name="McCorrison J."/>
            <person name="Monaghan E.L."/>
            <person name="Mun J.H."/>
            <person name="Najar F.Z."/>
            <person name="Nicholson C."/>
            <person name="Noirot C."/>
            <person name="O'Bleness M."/>
            <person name="Paule C.R."/>
            <person name="Poulain J."/>
            <person name="Prion F."/>
            <person name="Qin B."/>
            <person name="Qu C."/>
            <person name="Retzel E.F."/>
            <person name="Riddle C."/>
            <person name="Sallet E."/>
            <person name="Samain S."/>
            <person name="Samson N."/>
            <person name="Sanders I."/>
            <person name="Saurat O."/>
            <person name="Scarpelli C."/>
            <person name="Schiex T."/>
            <person name="Segurens B."/>
            <person name="Severin A.J."/>
            <person name="Sherrier D.J."/>
            <person name="Shi R."/>
            <person name="Sims S."/>
            <person name="Singer S.R."/>
            <person name="Sinharoy S."/>
            <person name="Sterck L."/>
            <person name="Viollet A."/>
            <person name="Wang B.B."/>
            <person name="Wang K."/>
            <person name="Wang M."/>
            <person name="Wang X."/>
            <person name="Warfsmann J."/>
            <person name="Weissenbach J."/>
            <person name="White D.D."/>
            <person name="White J.D."/>
            <person name="Wiley G.B."/>
            <person name="Wincker P."/>
            <person name="Xing Y."/>
            <person name="Yang L."/>
            <person name="Yao Z."/>
            <person name="Ying F."/>
            <person name="Zhai J."/>
            <person name="Zhou L."/>
            <person name="Zuber A."/>
            <person name="Denarie J."/>
            <person name="Dixon R.A."/>
            <person name="May G.D."/>
            <person name="Schwartz D.C."/>
            <person name="Rogers J."/>
            <person name="Quetier F."/>
            <person name="Town C.D."/>
            <person name="Roe B.A."/>
        </authorList>
    </citation>
    <scope>NUCLEOTIDE SEQUENCE [LARGE SCALE GENOMIC DNA]</scope>
    <source>
        <strain evidence="9">A17</strain>
        <strain evidence="11 12">cv. Jemalong A17</strain>
    </source>
</reference>
<keyword evidence="6" id="KW-0472">Membrane</keyword>
<dbReference type="GO" id="GO:0008285">
    <property type="term" value="P:negative regulation of cell population proliferation"/>
    <property type="evidence" value="ECO:0007669"/>
    <property type="project" value="InterPro"/>
</dbReference>
<evidence type="ECO:0000256" key="4">
    <source>
        <dbReference type="ARBA" id="ARBA00022692"/>
    </source>
</evidence>
<name>G7IA86_MEDTR</name>
<dbReference type="GO" id="GO:0048367">
    <property type="term" value="P:shoot system development"/>
    <property type="evidence" value="ECO:0007669"/>
    <property type="project" value="UniProtKB-ARBA"/>
</dbReference>
<comment type="similarity">
    <text evidence="7">Belongs to the DVL/RTFL small polypeptides family.</text>
</comment>
<evidence type="ECO:0000256" key="1">
    <source>
        <dbReference type="ARBA" id="ARBA00004162"/>
    </source>
</evidence>
<dbReference type="GO" id="GO:0005886">
    <property type="term" value="C:plasma membrane"/>
    <property type="evidence" value="ECO:0007669"/>
    <property type="project" value="UniProtKB-SubCell"/>
</dbReference>
<dbReference type="Proteomes" id="UP000265566">
    <property type="component" value="Chromosome 1"/>
</dbReference>
<reference evidence="9 12" key="2">
    <citation type="journal article" date="2014" name="BMC Genomics">
        <title>An improved genome release (version Mt4.0) for the model legume Medicago truncatula.</title>
        <authorList>
            <person name="Tang H."/>
            <person name="Krishnakumar V."/>
            <person name="Bidwell S."/>
            <person name="Rosen B."/>
            <person name="Chan A."/>
            <person name="Zhou S."/>
            <person name="Gentzbittel L."/>
            <person name="Childs K.L."/>
            <person name="Yandell M."/>
            <person name="Gundlach H."/>
            <person name="Mayer K.F."/>
            <person name="Schwartz D.C."/>
            <person name="Town C.D."/>
        </authorList>
    </citation>
    <scope>GENOME REANNOTATION</scope>
    <source>
        <strain evidence="11 12">cv. Jemalong A17</strain>
    </source>
</reference>
<dbReference type="AlphaFoldDB" id="G7IA86"/>
<sequence length="67" mass="7992">MAMAAEKINNTNQITETNHQQQEEQTCFPCKTFVQKCDHFVKNQRAKFYIFRRCIMLLLCWNESSSD</sequence>
<dbReference type="HOGENOM" id="CLU_150897_4_2_1"/>
<dbReference type="EnsemblPlants" id="AES60703">
    <property type="protein sequence ID" value="AES60703"/>
    <property type="gene ID" value="MTR_1g063830"/>
</dbReference>
<evidence type="ECO:0000313" key="12">
    <source>
        <dbReference type="Proteomes" id="UP000002051"/>
    </source>
</evidence>
<dbReference type="Gramene" id="rna3597">
    <property type="protein sequence ID" value="RHN79762.1"/>
    <property type="gene ID" value="gene3597"/>
</dbReference>
<evidence type="ECO:0000256" key="6">
    <source>
        <dbReference type="ARBA" id="ARBA00023136"/>
    </source>
</evidence>
<evidence type="ECO:0000256" key="3">
    <source>
        <dbReference type="ARBA" id="ARBA00022475"/>
    </source>
</evidence>
<accession>G7IA86</accession>